<proteinExistence type="predicted"/>
<dbReference type="AlphaFoldDB" id="A0A6M4X185"/>
<evidence type="ECO:0000313" key="3">
    <source>
        <dbReference type="Proteomes" id="UP000502665"/>
    </source>
</evidence>
<protein>
    <submittedName>
        <fullName evidence="2">Uncharacterized protein</fullName>
    </submittedName>
</protein>
<evidence type="ECO:0000313" key="2">
    <source>
        <dbReference type="EMBL" id="QJT06567.1"/>
    </source>
</evidence>
<feature type="transmembrane region" description="Helical" evidence="1">
    <location>
        <begin position="54"/>
        <end position="77"/>
    </location>
</feature>
<name>A0A6M4X185_9ACTN</name>
<sequence>MMVCPFLPAWVPPWFRFFPVYFIVPAGIGAVACGLAALRRARGQQEAIPSRARAGVALGTTAVVLSLAVIVWAIWALNQAYQ</sequence>
<reference evidence="2" key="1">
    <citation type="submission" date="2020-03" db="EMBL/GenBank/DDBJ databases">
        <title>Molecular networking-based the target discovery of potent antiproliferative macrolactams: 5/6/7/16 polycyclic ansamycins and glycosylated trienomycin from Streptomyces cacaoi subsp. asoensis.</title>
        <authorList>
            <person name="Liu L.-L."/>
        </authorList>
    </citation>
    <scope>NUCLEOTIDE SEQUENCE [LARGE SCALE GENOMIC DNA]</scope>
    <source>
        <strain evidence="2">H2S5</strain>
    </source>
</reference>
<dbReference type="Proteomes" id="UP000502665">
    <property type="component" value="Chromosome"/>
</dbReference>
<keyword evidence="3" id="KW-1185">Reference proteome</keyword>
<keyword evidence="1" id="KW-1133">Transmembrane helix</keyword>
<organism evidence="2 3">
    <name type="scientific">Streptomyces asoensis</name>
    <dbReference type="NCBI Taxonomy" id="249586"/>
    <lineage>
        <taxon>Bacteria</taxon>
        <taxon>Bacillati</taxon>
        <taxon>Actinomycetota</taxon>
        <taxon>Actinomycetes</taxon>
        <taxon>Kitasatosporales</taxon>
        <taxon>Streptomycetaceae</taxon>
        <taxon>Streptomyces</taxon>
    </lineage>
</organism>
<evidence type="ECO:0000256" key="1">
    <source>
        <dbReference type="SAM" id="Phobius"/>
    </source>
</evidence>
<keyword evidence="1" id="KW-0812">Transmembrane</keyword>
<gene>
    <name evidence="2" type="ORF">G9272_01420</name>
</gene>
<accession>A0A6M4X185</accession>
<keyword evidence="1" id="KW-0472">Membrane</keyword>
<feature type="transmembrane region" description="Helical" evidence="1">
    <location>
        <begin position="20"/>
        <end position="38"/>
    </location>
</feature>
<dbReference type="EMBL" id="CP049838">
    <property type="protein sequence ID" value="QJT06567.1"/>
    <property type="molecule type" value="Genomic_DNA"/>
</dbReference>